<dbReference type="GO" id="GO:0016740">
    <property type="term" value="F:transferase activity"/>
    <property type="evidence" value="ECO:0007669"/>
    <property type="project" value="UniProtKB-KW"/>
</dbReference>
<evidence type="ECO:0000313" key="2">
    <source>
        <dbReference type="EMBL" id="TGM27928.1"/>
    </source>
</evidence>
<reference evidence="2" key="1">
    <citation type="submission" date="2018-10" db="EMBL/GenBank/DDBJ databases">
        <authorList>
            <person name="Vincent A.T."/>
            <person name="Schiettekatte O."/>
            <person name="Bourhy P."/>
            <person name="Veyrier F.J."/>
            <person name="Picardeau M."/>
        </authorList>
    </citation>
    <scope>NUCLEOTIDE SEQUENCE</scope>
    <source>
        <strain evidence="2">201702406</strain>
    </source>
</reference>
<reference evidence="1 3" key="2">
    <citation type="journal article" date="2019" name="PLoS Negl. Trop. Dis.">
        <title>Revisiting the worldwide diversity of Leptospira species in the environment.</title>
        <authorList>
            <person name="Vincent A.T."/>
            <person name="Schiettekatte O."/>
            <person name="Bourhy P."/>
            <person name="Veyrier F.J."/>
            <person name="Picardeau M."/>
        </authorList>
    </citation>
    <scope>NUCLEOTIDE SEQUENCE [LARGE SCALE GENOMIC DNA]</scope>
    <source>
        <strain evidence="1 3">201702405</strain>
        <strain evidence="2">201702406</strain>
    </source>
</reference>
<dbReference type="RefSeq" id="WP_135625851.1">
    <property type="nucleotide sequence ID" value="NZ_RQGU01000027.1"/>
</dbReference>
<evidence type="ECO:0000313" key="4">
    <source>
        <dbReference type="Proteomes" id="UP000298057"/>
    </source>
</evidence>
<name>A0A5F2C6C1_9LEPT</name>
<keyword evidence="4" id="KW-1185">Reference proteome</keyword>
<proteinExistence type="predicted"/>
<evidence type="ECO:0000313" key="3">
    <source>
        <dbReference type="Proteomes" id="UP000297832"/>
    </source>
</evidence>
<gene>
    <name evidence="1" type="ORF">EHQ81_19355</name>
    <name evidence="2" type="ORF">EHQ82_01530</name>
</gene>
<sequence length="218" mass="25905">MIELEKGIIKNLNDNSVQNYSLNFLSDYPERLKISSIVDRDWHLFNMGIMEKHIIPFLIDGDDEGNLKLFRKYNIEDYCWSWFNKAMQLQVMNYLWFSASIGSSTQCMAVIFHPKESRLTQREIFYIDFLATAPWNRDSPANQKEYSGFGTKLLKVACQYCITEFKYCPGFSLHSLPNSEDYYRKIGMIDFGIDEEKERLRYFEMKEDDCREFFLPRG</sequence>
<dbReference type="Proteomes" id="UP000297832">
    <property type="component" value="Unassembled WGS sequence"/>
</dbReference>
<comment type="caution">
    <text evidence="1">The sequence shown here is derived from an EMBL/GenBank/DDBJ whole genome shotgun (WGS) entry which is preliminary data.</text>
</comment>
<evidence type="ECO:0000313" key="1">
    <source>
        <dbReference type="EMBL" id="TGM10267.1"/>
    </source>
</evidence>
<accession>A0A5F2C6C1</accession>
<dbReference type="EMBL" id="RQGV01000029">
    <property type="protein sequence ID" value="TGM10267.1"/>
    <property type="molecule type" value="Genomic_DNA"/>
</dbReference>
<keyword evidence="1" id="KW-0808">Transferase</keyword>
<dbReference type="AlphaFoldDB" id="A0A5F2C6C1"/>
<dbReference type="EMBL" id="RQGU01000027">
    <property type="protein sequence ID" value="TGM27928.1"/>
    <property type="molecule type" value="Genomic_DNA"/>
</dbReference>
<protein>
    <submittedName>
        <fullName evidence="1">GNAT family N-acetyltransferase</fullName>
    </submittedName>
</protein>
<dbReference type="Proteomes" id="UP000298057">
    <property type="component" value="Unassembled WGS sequence"/>
</dbReference>
<organism evidence="1 3">
    <name type="scientific">Leptospira selangorensis</name>
    <dbReference type="NCBI Taxonomy" id="2484982"/>
    <lineage>
        <taxon>Bacteria</taxon>
        <taxon>Pseudomonadati</taxon>
        <taxon>Spirochaetota</taxon>
        <taxon>Spirochaetia</taxon>
        <taxon>Leptospirales</taxon>
        <taxon>Leptospiraceae</taxon>
        <taxon>Leptospira</taxon>
    </lineage>
</organism>